<dbReference type="eggNOG" id="ENOG502T0TS">
    <property type="taxonomic scope" value="Eukaryota"/>
</dbReference>
<evidence type="ECO:0000256" key="1">
    <source>
        <dbReference type="SAM" id="MobiDB-lite"/>
    </source>
</evidence>
<feature type="compositionally biased region" description="Basic and acidic residues" evidence="1">
    <location>
        <begin position="287"/>
        <end position="296"/>
    </location>
</feature>
<feature type="region of interest" description="Disordered" evidence="1">
    <location>
        <begin position="266"/>
        <end position="340"/>
    </location>
</feature>
<name>S7PTD2_GLOTA</name>
<organism evidence="2 3">
    <name type="scientific">Gloeophyllum trabeum (strain ATCC 11539 / FP-39264 / Madison 617)</name>
    <name type="common">Brown rot fungus</name>
    <dbReference type="NCBI Taxonomy" id="670483"/>
    <lineage>
        <taxon>Eukaryota</taxon>
        <taxon>Fungi</taxon>
        <taxon>Dikarya</taxon>
        <taxon>Basidiomycota</taxon>
        <taxon>Agaricomycotina</taxon>
        <taxon>Agaricomycetes</taxon>
        <taxon>Gloeophyllales</taxon>
        <taxon>Gloeophyllaceae</taxon>
        <taxon>Gloeophyllum</taxon>
    </lineage>
</organism>
<keyword evidence="3" id="KW-1185">Reference proteome</keyword>
<feature type="region of interest" description="Disordered" evidence="1">
    <location>
        <begin position="1"/>
        <end position="21"/>
    </location>
</feature>
<feature type="compositionally biased region" description="Polar residues" evidence="1">
    <location>
        <begin position="475"/>
        <end position="485"/>
    </location>
</feature>
<dbReference type="HOGENOM" id="CLU_026581_0_0_1"/>
<dbReference type="OMA" id="KSTPPCD"/>
<proteinExistence type="predicted"/>
<dbReference type="KEGG" id="gtr:GLOTRDRAFT_96920"/>
<reference evidence="2 3" key="1">
    <citation type="journal article" date="2012" name="Science">
        <title>The Paleozoic origin of enzymatic lignin decomposition reconstructed from 31 fungal genomes.</title>
        <authorList>
            <person name="Floudas D."/>
            <person name="Binder M."/>
            <person name="Riley R."/>
            <person name="Barry K."/>
            <person name="Blanchette R.A."/>
            <person name="Henrissat B."/>
            <person name="Martinez A.T."/>
            <person name="Otillar R."/>
            <person name="Spatafora J.W."/>
            <person name="Yadav J.S."/>
            <person name="Aerts A."/>
            <person name="Benoit I."/>
            <person name="Boyd A."/>
            <person name="Carlson A."/>
            <person name="Copeland A."/>
            <person name="Coutinho P.M."/>
            <person name="de Vries R.P."/>
            <person name="Ferreira P."/>
            <person name="Findley K."/>
            <person name="Foster B."/>
            <person name="Gaskell J."/>
            <person name="Glotzer D."/>
            <person name="Gorecki P."/>
            <person name="Heitman J."/>
            <person name="Hesse C."/>
            <person name="Hori C."/>
            <person name="Igarashi K."/>
            <person name="Jurgens J.A."/>
            <person name="Kallen N."/>
            <person name="Kersten P."/>
            <person name="Kohler A."/>
            <person name="Kuees U."/>
            <person name="Kumar T.K.A."/>
            <person name="Kuo A."/>
            <person name="LaButti K."/>
            <person name="Larrondo L.F."/>
            <person name="Lindquist E."/>
            <person name="Ling A."/>
            <person name="Lombard V."/>
            <person name="Lucas S."/>
            <person name="Lundell T."/>
            <person name="Martin R."/>
            <person name="McLaughlin D.J."/>
            <person name="Morgenstern I."/>
            <person name="Morin E."/>
            <person name="Murat C."/>
            <person name="Nagy L.G."/>
            <person name="Nolan M."/>
            <person name="Ohm R.A."/>
            <person name="Patyshakuliyeva A."/>
            <person name="Rokas A."/>
            <person name="Ruiz-Duenas F.J."/>
            <person name="Sabat G."/>
            <person name="Salamov A."/>
            <person name="Samejima M."/>
            <person name="Schmutz J."/>
            <person name="Slot J.C."/>
            <person name="St John F."/>
            <person name="Stenlid J."/>
            <person name="Sun H."/>
            <person name="Sun S."/>
            <person name="Syed K."/>
            <person name="Tsang A."/>
            <person name="Wiebenga A."/>
            <person name="Young D."/>
            <person name="Pisabarro A."/>
            <person name="Eastwood D.C."/>
            <person name="Martin F."/>
            <person name="Cullen D."/>
            <person name="Grigoriev I.V."/>
            <person name="Hibbett D.S."/>
        </authorList>
    </citation>
    <scope>NUCLEOTIDE SEQUENCE [LARGE SCALE GENOMIC DNA]</scope>
    <source>
        <strain evidence="2 3">ATCC 11539</strain>
    </source>
</reference>
<feature type="compositionally biased region" description="Polar residues" evidence="1">
    <location>
        <begin position="1"/>
        <end position="16"/>
    </location>
</feature>
<feature type="compositionally biased region" description="Low complexity" evidence="1">
    <location>
        <begin position="166"/>
        <end position="180"/>
    </location>
</feature>
<accession>S7PTD2</accession>
<feature type="compositionally biased region" description="Low complexity" evidence="1">
    <location>
        <begin position="404"/>
        <end position="422"/>
    </location>
</feature>
<feature type="region of interest" description="Disordered" evidence="1">
    <location>
        <begin position="373"/>
        <end position="450"/>
    </location>
</feature>
<evidence type="ECO:0000313" key="2">
    <source>
        <dbReference type="EMBL" id="EPQ50678.1"/>
    </source>
</evidence>
<dbReference type="RefSeq" id="XP_007870936.1">
    <property type="nucleotide sequence ID" value="XM_007872745.1"/>
</dbReference>
<protein>
    <submittedName>
        <fullName evidence="2">Uncharacterized protein</fullName>
    </submittedName>
</protein>
<evidence type="ECO:0000313" key="3">
    <source>
        <dbReference type="Proteomes" id="UP000030669"/>
    </source>
</evidence>
<feature type="region of interest" description="Disordered" evidence="1">
    <location>
        <begin position="466"/>
        <end position="485"/>
    </location>
</feature>
<dbReference type="Proteomes" id="UP000030669">
    <property type="component" value="Unassembled WGS sequence"/>
</dbReference>
<sequence length="740" mass="81387">MDTDASGSSRPDTQTAVLEPPGSNYLQISSYFDDSITGYAPSSYRQQSPSLDLCGFSCDSNDVQRANGIIDLRQSSGYTTSQKGFCTNPSCILPSPPLTGSDLKRTVPLPHVHTFTAPHHHARFSHTNCSSNMHPNDYAHYAPPSPPLTIPLGSQSLPDTGDHLVSNSAFSQPSSSRASSVLERQSTLDSPELLTPVSPAWHFPSSSKSELGSILQDPLEFESEPQAFVHDLRSPPMQPDSLPPFEDFPGQSESWEARRLRQPELHSFPGWSNSGDAFESDSELDEELLRPPESPRPRSMSMDLPPDDFPYGPHHTSSELCFNSSLHGQSSTGRDPLSLSIDSLYSSDREVHPPPSARSPVLRLRACLDSDESFSSMESVMPTEENEYTSSLTLPPMPSPLPPSSSSDFDLPLCSPSPSRRSFTSLPDPDLESDNPYCPTPLASLDSPSRRSFTALPEFDNADEFGTAPFYSVPEPQSQPQWASPRQTLLSLPGVDTDEELFPPIEPDTQGESETLMQNDNGLLLHHPADGPSRDDEAEVLASIPLALRADPEVRAIASLRGRLLASERHARTIESAFAGRVAQTGKALLACTYSSRQQQQCEDDYVGFDVMAQLRRELKDEKDKQGIAKRVRKKEKERGREVGALLRLKVAQMTGPGEMDVDEPGHVHVHGHGHKGKHRDCCGHGGVFTSVHQLVAKMVFKRRESYRPLTNRRANPFRRSRSPLPRSVIIADFEGGLED</sequence>
<feature type="region of interest" description="Disordered" evidence="1">
    <location>
        <begin position="142"/>
        <end position="198"/>
    </location>
</feature>
<dbReference type="AlphaFoldDB" id="S7PTD2"/>
<dbReference type="OrthoDB" id="3256408at2759"/>
<dbReference type="GeneID" id="19309919"/>
<gene>
    <name evidence="2" type="ORF">GLOTRDRAFT_96920</name>
</gene>
<feature type="region of interest" description="Disordered" evidence="1">
    <location>
        <begin position="231"/>
        <end position="254"/>
    </location>
</feature>
<feature type="compositionally biased region" description="Polar residues" evidence="1">
    <location>
        <begin position="318"/>
        <end position="333"/>
    </location>
</feature>
<dbReference type="EMBL" id="KB469314">
    <property type="protein sequence ID" value="EPQ50678.1"/>
    <property type="molecule type" value="Genomic_DNA"/>
</dbReference>